<feature type="modified residue" description="4-aspartylphosphate" evidence="8">
    <location>
        <position position="55"/>
    </location>
</feature>
<accession>A0A3D9IU72</accession>
<evidence type="ECO:0000256" key="4">
    <source>
        <dbReference type="ARBA" id="ARBA00023012"/>
    </source>
</evidence>
<dbReference type="RefSeq" id="WP_181917887.1">
    <property type="nucleotide sequence ID" value="NZ_QRDZ01000020.1"/>
</dbReference>
<dbReference type="EMBL" id="QRDZ01000020">
    <property type="protein sequence ID" value="RED65308.1"/>
    <property type="molecule type" value="Genomic_DNA"/>
</dbReference>
<organism evidence="11 12">
    <name type="scientific">Cohnella phaseoli</name>
    <dbReference type="NCBI Taxonomy" id="456490"/>
    <lineage>
        <taxon>Bacteria</taxon>
        <taxon>Bacillati</taxon>
        <taxon>Bacillota</taxon>
        <taxon>Bacilli</taxon>
        <taxon>Bacillales</taxon>
        <taxon>Paenibacillaceae</taxon>
        <taxon>Cohnella</taxon>
    </lineage>
</organism>
<dbReference type="PANTHER" id="PTHR42713">
    <property type="entry name" value="HISTIDINE KINASE-RELATED"/>
    <property type="match status" value="1"/>
</dbReference>
<dbReference type="InterPro" id="IPR051552">
    <property type="entry name" value="HptR"/>
</dbReference>
<dbReference type="InterPro" id="IPR011006">
    <property type="entry name" value="CheY-like_superfamily"/>
</dbReference>
<evidence type="ECO:0000256" key="5">
    <source>
        <dbReference type="ARBA" id="ARBA00023015"/>
    </source>
</evidence>
<keyword evidence="3 8" id="KW-0597">Phosphoprotein</keyword>
<keyword evidence="6" id="KW-0238">DNA-binding</keyword>
<dbReference type="PRINTS" id="PR00032">
    <property type="entry name" value="HTHARAC"/>
</dbReference>
<evidence type="ECO:0000259" key="10">
    <source>
        <dbReference type="PROSITE" id="PS50110"/>
    </source>
</evidence>
<dbReference type="CDD" id="cd17536">
    <property type="entry name" value="REC_YesN-like"/>
    <property type="match status" value="1"/>
</dbReference>
<keyword evidence="7" id="KW-0804">Transcription</keyword>
<evidence type="ECO:0000259" key="9">
    <source>
        <dbReference type="PROSITE" id="PS01124"/>
    </source>
</evidence>
<feature type="domain" description="Response regulatory" evidence="10">
    <location>
        <begin position="3"/>
        <end position="120"/>
    </location>
</feature>
<dbReference type="SMART" id="SM00448">
    <property type="entry name" value="REC"/>
    <property type="match status" value="1"/>
</dbReference>
<keyword evidence="12" id="KW-1185">Reference proteome</keyword>
<evidence type="ECO:0000256" key="6">
    <source>
        <dbReference type="ARBA" id="ARBA00023125"/>
    </source>
</evidence>
<evidence type="ECO:0000256" key="1">
    <source>
        <dbReference type="ARBA" id="ARBA00004496"/>
    </source>
</evidence>
<dbReference type="Gene3D" id="3.40.50.2300">
    <property type="match status" value="1"/>
</dbReference>
<dbReference type="SMART" id="SM00342">
    <property type="entry name" value="HTH_ARAC"/>
    <property type="match status" value="1"/>
</dbReference>
<dbReference type="GO" id="GO:0005737">
    <property type="term" value="C:cytoplasm"/>
    <property type="evidence" value="ECO:0007669"/>
    <property type="project" value="UniProtKB-SubCell"/>
</dbReference>
<dbReference type="PROSITE" id="PS01124">
    <property type="entry name" value="HTH_ARAC_FAMILY_2"/>
    <property type="match status" value="1"/>
</dbReference>
<reference evidence="11 12" key="1">
    <citation type="submission" date="2018-07" db="EMBL/GenBank/DDBJ databases">
        <title>Genomic Encyclopedia of Type Strains, Phase III (KMG-III): the genomes of soil and plant-associated and newly described type strains.</title>
        <authorList>
            <person name="Whitman W."/>
        </authorList>
    </citation>
    <scope>NUCLEOTIDE SEQUENCE [LARGE SCALE GENOMIC DNA]</scope>
    <source>
        <strain evidence="11 12">CECT 7287</strain>
    </source>
</reference>
<evidence type="ECO:0000313" key="11">
    <source>
        <dbReference type="EMBL" id="RED65308.1"/>
    </source>
</evidence>
<gene>
    <name evidence="11" type="ORF">DFP98_12057</name>
</gene>
<dbReference type="Proteomes" id="UP000256977">
    <property type="component" value="Unassembled WGS sequence"/>
</dbReference>
<evidence type="ECO:0000313" key="12">
    <source>
        <dbReference type="Proteomes" id="UP000256977"/>
    </source>
</evidence>
<comment type="subcellular location">
    <subcellularLocation>
        <location evidence="1">Cytoplasm</location>
    </subcellularLocation>
</comment>
<dbReference type="GO" id="GO:0003700">
    <property type="term" value="F:DNA-binding transcription factor activity"/>
    <property type="evidence" value="ECO:0007669"/>
    <property type="project" value="InterPro"/>
</dbReference>
<keyword evidence="2" id="KW-0963">Cytoplasm</keyword>
<dbReference type="InterPro" id="IPR009057">
    <property type="entry name" value="Homeodomain-like_sf"/>
</dbReference>
<dbReference type="GO" id="GO:0000160">
    <property type="term" value="P:phosphorelay signal transduction system"/>
    <property type="evidence" value="ECO:0007669"/>
    <property type="project" value="UniProtKB-KW"/>
</dbReference>
<keyword evidence="4" id="KW-0902">Two-component regulatory system</keyword>
<dbReference type="AlphaFoldDB" id="A0A3D9IU72"/>
<evidence type="ECO:0000256" key="8">
    <source>
        <dbReference type="PROSITE-ProRule" id="PRU00169"/>
    </source>
</evidence>
<dbReference type="SUPFAM" id="SSF52172">
    <property type="entry name" value="CheY-like"/>
    <property type="match status" value="1"/>
</dbReference>
<dbReference type="PROSITE" id="PS50110">
    <property type="entry name" value="RESPONSE_REGULATORY"/>
    <property type="match status" value="1"/>
</dbReference>
<protein>
    <submittedName>
        <fullName evidence="11">Two-component system response regulator YesN</fullName>
    </submittedName>
</protein>
<name>A0A3D9IU72_9BACL</name>
<dbReference type="GO" id="GO:0043565">
    <property type="term" value="F:sequence-specific DNA binding"/>
    <property type="evidence" value="ECO:0007669"/>
    <property type="project" value="InterPro"/>
</dbReference>
<evidence type="ECO:0000256" key="7">
    <source>
        <dbReference type="ARBA" id="ARBA00023163"/>
    </source>
</evidence>
<dbReference type="InterPro" id="IPR018060">
    <property type="entry name" value="HTH_AraC"/>
</dbReference>
<sequence>MIKLILVEDERATREGLLKHTPWNQIGIDRVEDARNGVEALEKAEWLEPDIILTDVSMPRMDGIQLATRLREKYPQCKIIFLSGYSDKEYLKSAIKLNALNYIEKPIDEDELIVTLSKAVVQYKSERDQKAKDDRMQDQVRRNTDLVRQKLAVELIKSDVDPAELRGTFEDAGVEYRADRYYTTAVVKFNWNRALTHNEKESCRSLLSSKIYSLLGELADWFVAGFLDSELYLVHFKERIQAVQHWDNKLNVLREKIMAVSEGNYAATIGVGLPVYGLVGLKNSFNRAMKAIEMQFYEGVNTIIFSNGLSARESGNPLPDDAFLAAFGEYLGGDKRKEALLLLNDYYSGLAASKVSDNGMIRNRYLKLLFDLHSMAKKRGVRLTDEEDLYGYLWRSISGMDTLEKIHLYLVDQVEVFFKLVEDKEAYGRNVYEIMKFIQHQYPNQKLSVRLIAESQNFSESYLCTFFKKITGKTLNDYITEVRIEKSKELLKDRNLKIYEIAKKVGYDNENYFAKVFRKYENASPSEFRKRFFL</sequence>
<dbReference type="Pfam" id="PF12833">
    <property type="entry name" value="HTH_18"/>
    <property type="match status" value="1"/>
</dbReference>
<keyword evidence="5" id="KW-0805">Transcription regulation</keyword>
<comment type="caution">
    <text evidence="11">The sequence shown here is derived from an EMBL/GenBank/DDBJ whole genome shotgun (WGS) entry which is preliminary data.</text>
</comment>
<dbReference type="InterPro" id="IPR020449">
    <property type="entry name" value="Tscrpt_reg_AraC-type_HTH"/>
</dbReference>
<proteinExistence type="predicted"/>
<dbReference type="Pfam" id="PF00072">
    <property type="entry name" value="Response_reg"/>
    <property type="match status" value="1"/>
</dbReference>
<evidence type="ECO:0000256" key="2">
    <source>
        <dbReference type="ARBA" id="ARBA00022490"/>
    </source>
</evidence>
<feature type="domain" description="HTH araC/xylS-type" evidence="9">
    <location>
        <begin position="432"/>
        <end position="531"/>
    </location>
</feature>
<dbReference type="Gene3D" id="1.10.10.60">
    <property type="entry name" value="Homeodomain-like"/>
    <property type="match status" value="2"/>
</dbReference>
<dbReference type="PANTHER" id="PTHR42713:SF3">
    <property type="entry name" value="TRANSCRIPTIONAL REGULATORY PROTEIN HPTR"/>
    <property type="match status" value="1"/>
</dbReference>
<evidence type="ECO:0000256" key="3">
    <source>
        <dbReference type="ARBA" id="ARBA00022553"/>
    </source>
</evidence>
<dbReference type="SUPFAM" id="SSF46689">
    <property type="entry name" value="Homeodomain-like"/>
    <property type="match status" value="1"/>
</dbReference>
<dbReference type="InterPro" id="IPR001789">
    <property type="entry name" value="Sig_transdc_resp-reg_receiver"/>
</dbReference>